<evidence type="ECO:0000313" key="1">
    <source>
        <dbReference type="EMBL" id="GKX65486.1"/>
    </source>
</evidence>
<reference evidence="1" key="1">
    <citation type="journal article" date="2025" name="Int. J. Syst. Evol. Microbiol.">
        <title>Inconstantimicrobium mannanitabidum sp. nov., a novel member of the family Clostridiaceae isolated from anoxic soil under the treatment of reductive soil disinfestation.</title>
        <authorList>
            <person name="Ueki A."/>
            <person name="Tonouchi A."/>
            <person name="Honma S."/>
            <person name="Kaku N."/>
            <person name="Ueki K."/>
        </authorList>
    </citation>
    <scope>NUCLEOTIDE SEQUENCE</scope>
    <source>
        <strain evidence="1">TW13</strain>
    </source>
</reference>
<evidence type="ECO:0000313" key="2">
    <source>
        <dbReference type="Proteomes" id="UP001058074"/>
    </source>
</evidence>
<proteinExistence type="predicted"/>
<sequence length="526" mass="57895">MDKLKGIITKIREKVSGLKKSMKIALIIGIAAVLIGLISLIFISRSNKYAVLFSNLPAKDSQTIISKLTDQKVDYKVDGNTIYVAKDKASELKLKLSPELSGGSVGYELMDSQSSFGMTDEEFKIKKQRMLEGEIEKTIKSFSNVDSAIVHITPSQDSVFVKDSQPGKASVAIKIKAGATLSKDQVKSIVALVSASTENIPKENVQVVDDKMNLLSQNLYSENGENADSQTVEKQKTLESNYESGLEKNIKELLQPVLGNGKVTAKVTVDMDFDSTQKTVVTPDPNKVINSQKTIRETNGNGSGTTTNSSSTVDNNMSNTISTNGNGTSTKEENDTTYTVGNTEVKTITAPGEVKRITASVVVDGQMDAATTKAIQDLVQSAIGYKQDRGDQISVVGMAYNQAEKTQLQKEFDQIKLDEQNAAKTKMYMILGGIGVVLLGGIIFFIIKLKKKRDLEEALEEEEMEKQHLLDVTLNEKVQPEEVFEPINFETKNQKNHVEEEIKKYATEKPEQVADIIKSWLVENER</sequence>
<dbReference type="EMBL" id="BROD01000001">
    <property type="protein sequence ID" value="GKX65486.1"/>
    <property type="molecule type" value="Genomic_DNA"/>
</dbReference>
<comment type="caution">
    <text evidence="1">The sequence shown here is derived from an EMBL/GenBank/DDBJ whole genome shotgun (WGS) entry which is preliminary data.</text>
</comment>
<gene>
    <name evidence="1" type="primary">fliF</name>
    <name evidence="1" type="ORF">rsdtw13_07440</name>
</gene>
<protein>
    <submittedName>
        <fullName evidence="1">Flagellar M-ring protein</fullName>
    </submittedName>
</protein>
<keyword evidence="2" id="KW-1185">Reference proteome</keyword>
<organism evidence="1 2">
    <name type="scientific">Inconstantimicrobium mannanitabidum</name>
    <dbReference type="NCBI Taxonomy" id="1604901"/>
    <lineage>
        <taxon>Bacteria</taxon>
        <taxon>Bacillati</taxon>
        <taxon>Bacillota</taxon>
        <taxon>Clostridia</taxon>
        <taxon>Eubacteriales</taxon>
        <taxon>Clostridiaceae</taxon>
        <taxon>Inconstantimicrobium</taxon>
    </lineage>
</organism>
<keyword evidence="1" id="KW-0966">Cell projection</keyword>
<name>A0ACB5R8Y2_9CLOT</name>
<keyword evidence="1" id="KW-0282">Flagellum</keyword>
<accession>A0ACB5R8Y2</accession>
<keyword evidence="1" id="KW-0969">Cilium</keyword>
<dbReference type="Proteomes" id="UP001058074">
    <property type="component" value="Unassembled WGS sequence"/>
</dbReference>